<keyword evidence="2" id="KW-1185">Reference proteome</keyword>
<organism evidence="1 2">
    <name type="scientific">Penicillium cosmopolitanum</name>
    <dbReference type="NCBI Taxonomy" id="1131564"/>
    <lineage>
        <taxon>Eukaryota</taxon>
        <taxon>Fungi</taxon>
        <taxon>Dikarya</taxon>
        <taxon>Ascomycota</taxon>
        <taxon>Pezizomycotina</taxon>
        <taxon>Eurotiomycetes</taxon>
        <taxon>Eurotiomycetidae</taxon>
        <taxon>Eurotiales</taxon>
        <taxon>Aspergillaceae</taxon>
        <taxon>Penicillium</taxon>
    </lineage>
</organism>
<accession>A0A9W9VM61</accession>
<evidence type="ECO:0000313" key="2">
    <source>
        <dbReference type="Proteomes" id="UP001147747"/>
    </source>
</evidence>
<dbReference type="AlphaFoldDB" id="A0A9W9VM61"/>
<evidence type="ECO:0000313" key="1">
    <source>
        <dbReference type="EMBL" id="KAJ5385660.1"/>
    </source>
</evidence>
<dbReference type="Proteomes" id="UP001147747">
    <property type="component" value="Unassembled WGS sequence"/>
</dbReference>
<dbReference type="GeneID" id="81371818"/>
<gene>
    <name evidence="1" type="ORF">N7509_008201</name>
</gene>
<dbReference type="RefSeq" id="XP_056483458.1">
    <property type="nucleotide sequence ID" value="XM_056632838.1"/>
</dbReference>
<dbReference type="SUPFAM" id="SSF48366">
    <property type="entry name" value="Ras GEF"/>
    <property type="match status" value="1"/>
</dbReference>
<protein>
    <submittedName>
        <fullName evidence="1">Uncharacterized protein</fullName>
    </submittedName>
</protein>
<proteinExistence type="predicted"/>
<dbReference type="OrthoDB" id="4368774at2759"/>
<name>A0A9W9VM61_9EURO</name>
<comment type="caution">
    <text evidence="1">The sequence shown here is derived from an EMBL/GenBank/DDBJ whole genome shotgun (WGS) entry which is preliminary data.</text>
</comment>
<dbReference type="InterPro" id="IPR023578">
    <property type="entry name" value="Ras_GEF_dom_sf"/>
</dbReference>
<reference evidence="1" key="2">
    <citation type="journal article" date="2023" name="IMA Fungus">
        <title>Comparative genomic study of the Penicillium genus elucidates a diverse pangenome and 15 lateral gene transfer events.</title>
        <authorList>
            <person name="Petersen C."/>
            <person name="Sorensen T."/>
            <person name="Nielsen M.R."/>
            <person name="Sondergaard T.E."/>
            <person name="Sorensen J.L."/>
            <person name="Fitzpatrick D.A."/>
            <person name="Frisvad J.C."/>
            <person name="Nielsen K.L."/>
        </authorList>
    </citation>
    <scope>NUCLEOTIDE SEQUENCE</scope>
    <source>
        <strain evidence="1">IBT 29677</strain>
    </source>
</reference>
<reference evidence="1" key="1">
    <citation type="submission" date="2022-12" db="EMBL/GenBank/DDBJ databases">
        <authorList>
            <person name="Petersen C."/>
        </authorList>
    </citation>
    <scope>NUCLEOTIDE SEQUENCE</scope>
    <source>
        <strain evidence="1">IBT 29677</strain>
    </source>
</reference>
<sequence length="97" mass="10303">MAAEIGLEFRIDSLAQVFYNIRNYYSLTAVVQGIQASSLQTKCPTKYGKLVDPTGGYQAYRKNTAESPSLHLLLPALSALAHNGLSSAGGVSGDIVL</sequence>
<dbReference type="EMBL" id="JAPZBU010000009">
    <property type="protein sequence ID" value="KAJ5385660.1"/>
    <property type="molecule type" value="Genomic_DNA"/>
</dbReference>